<name>A0A3N4HG20_ASCIM</name>
<dbReference type="SUPFAM" id="SSF53167">
    <property type="entry name" value="Purine and uridine phosphorylases"/>
    <property type="match status" value="1"/>
</dbReference>
<dbReference type="AlphaFoldDB" id="A0A3N4HG20"/>
<dbReference type="InterPro" id="IPR053137">
    <property type="entry name" value="NLR-like"/>
</dbReference>
<evidence type="ECO:0000313" key="1">
    <source>
        <dbReference type="EMBL" id="RPA71808.1"/>
    </source>
</evidence>
<dbReference type="Proteomes" id="UP000275078">
    <property type="component" value="Unassembled WGS sequence"/>
</dbReference>
<gene>
    <name evidence="1" type="ORF">BJ508DRAFT_85124</name>
</gene>
<dbReference type="Gene3D" id="3.40.50.1580">
    <property type="entry name" value="Nucleoside phosphorylase domain"/>
    <property type="match status" value="1"/>
</dbReference>
<evidence type="ECO:0000313" key="2">
    <source>
        <dbReference type="Proteomes" id="UP000275078"/>
    </source>
</evidence>
<proteinExistence type="predicted"/>
<keyword evidence="2" id="KW-1185">Reference proteome</keyword>
<protein>
    <submittedName>
        <fullName evidence="1">Uncharacterized protein</fullName>
    </submittedName>
</protein>
<reference evidence="1 2" key="1">
    <citation type="journal article" date="2018" name="Nat. Ecol. Evol.">
        <title>Pezizomycetes genomes reveal the molecular basis of ectomycorrhizal truffle lifestyle.</title>
        <authorList>
            <person name="Murat C."/>
            <person name="Payen T."/>
            <person name="Noel B."/>
            <person name="Kuo A."/>
            <person name="Morin E."/>
            <person name="Chen J."/>
            <person name="Kohler A."/>
            <person name="Krizsan K."/>
            <person name="Balestrini R."/>
            <person name="Da Silva C."/>
            <person name="Montanini B."/>
            <person name="Hainaut M."/>
            <person name="Levati E."/>
            <person name="Barry K.W."/>
            <person name="Belfiori B."/>
            <person name="Cichocki N."/>
            <person name="Clum A."/>
            <person name="Dockter R.B."/>
            <person name="Fauchery L."/>
            <person name="Guy J."/>
            <person name="Iotti M."/>
            <person name="Le Tacon F."/>
            <person name="Lindquist E.A."/>
            <person name="Lipzen A."/>
            <person name="Malagnac F."/>
            <person name="Mello A."/>
            <person name="Molinier V."/>
            <person name="Miyauchi S."/>
            <person name="Poulain J."/>
            <person name="Riccioni C."/>
            <person name="Rubini A."/>
            <person name="Sitrit Y."/>
            <person name="Splivallo R."/>
            <person name="Traeger S."/>
            <person name="Wang M."/>
            <person name="Zifcakova L."/>
            <person name="Wipf D."/>
            <person name="Zambonelli A."/>
            <person name="Paolocci F."/>
            <person name="Nowrousian M."/>
            <person name="Ottonello S."/>
            <person name="Baldrian P."/>
            <person name="Spatafora J.W."/>
            <person name="Henrissat B."/>
            <person name="Nagy L.G."/>
            <person name="Aury J.M."/>
            <person name="Wincker P."/>
            <person name="Grigoriev I.V."/>
            <person name="Bonfante P."/>
            <person name="Martin F.M."/>
        </authorList>
    </citation>
    <scope>NUCLEOTIDE SEQUENCE [LARGE SCALE GENOMIC DNA]</scope>
    <source>
        <strain evidence="1 2">RN42</strain>
    </source>
</reference>
<dbReference type="PANTHER" id="PTHR46082">
    <property type="entry name" value="ATP/GTP-BINDING PROTEIN-RELATED"/>
    <property type="match status" value="1"/>
</dbReference>
<dbReference type="GO" id="GO:0003824">
    <property type="term" value="F:catalytic activity"/>
    <property type="evidence" value="ECO:0007669"/>
    <property type="project" value="InterPro"/>
</dbReference>
<dbReference type="PANTHER" id="PTHR46082:SF11">
    <property type="entry name" value="AAA+ ATPASE DOMAIN-CONTAINING PROTEIN-RELATED"/>
    <property type="match status" value="1"/>
</dbReference>
<dbReference type="GO" id="GO:0009116">
    <property type="term" value="P:nucleoside metabolic process"/>
    <property type="evidence" value="ECO:0007669"/>
    <property type="project" value="InterPro"/>
</dbReference>
<dbReference type="InterPro" id="IPR035994">
    <property type="entry name" value="Nucleoside_phosphorylase_sf"/>
</dbReference>
<dbReference type="STRING" id="1160509.A0A3N4HG20"/>
<organism evidence="1 2">
    <name type="scientific">Ascobolus immersus RN42</name>
    <dbReference type="NCBI Taxonomy" id="1160509"/>
    <lineage>
        <taxon>Eukaryota</taxon>
        <taxon>Fungi</taxon>
        <taxon>Dikarya</taxon>
        <taxon>Ascomycota</taxon>
        <taxon>Pezizomycotina</taxon>
        <taxon>Pezizomycetes</taxon>
        <taxon>Pezizales</taxon>
        <taxon>Ascobolaceae</taxon>
        <taxon>Ascobolus</taxon>
    </lineage>
</organism>
<dbReference type="OrthoDB" id="1577640at2759"/>
<accession>A0A3N4HG20</accession>
<sequence length="184" mass="20002">MATEVSSYKNECYTVAWICALHIEQRAARLMLDNEHGRPQYVHEADQNAYVLGECHGHLVVIVVLPSGSMGTTPAATTATSLRFSFTNIKYSLMVGIGGGIPGPQTQNPVPDIRLGDVVIGHPEGTSCGVVQYDRGKSVGERFERVGSLNPPPVELMSAVATAPFEKYQRKGPKTVSSPREYER</sequence>
<dbReference type="EMBL" id="ML119898">
    <property type="protein sequence ID" value="RPA71808.1"/>
    <property type="molecule type" value="Genomic_DNA"/>
</dbReference>